<organism evidence="1 2">
    <name type="scientific">Devosia pacifica</name>
    <dbReference type="NCBI Taxonomy" id="1335967"/>
    <lineage>
        <taxon>Bacteria</taxon>
        <taxon>Pseudomonadati</taxon>
        <taxon>Pseudomonadota</taxon>
        <taxon>Alphaproteobacteria</taxon>
        <taxon>Hyphomicrobiales</taxon>
        <taxon>Devosiaceae</taxon>
        <taxon>Devosia</taxon>
    </lineage>
</organism>
<protein>
    <submittedName>
        <fullName evidence="1">Uncharacterized protein</fullName>
    </submittedName>
</protein>
<reference evidence="1" key="2">
    <citation type="submission" date="2020-09" db="EMBL/GenBank/DDBJ databases">
        <authorList>
            <person name="Sun Q."/>
            <person name="Kim S."/>
        </authorList>
    </citation>
    <scope>NUCLEOTIDE SEQUENCE</scope>
    <source>
        <strain evidence="1">KCTC 32437</strain>
    </source>
</reference>
<dbReference type="Proteomes" id="UP000646579">
    <property type="component" value="Unassembled WGS sequence"/>
</dbReference>
<reference evidence="1" key="1">
    <citation type="journal article" date="2014" name="Int. J. Syst. Evol. Microbiol.">
        <title>Complete genome sequence of Corynebacterium casei LMG S-19264T (=DSM 44701T), isolated from a smear-ripened cheese.</title>
        <authorList>
            <consortium name="US DOE Joint Genome Institute (JGI-PGF)"/>
            <person name="Walter F."/>
            <person name="Albersmeier A."/>
            <person name="Kalinowski J."/>
            <person name="Ruckert C."/>
        </authorList>
    </citation>
    <scope>NUCLEOTIDE SEQUENCE</scope>
    <source>
        <strain evidence="1">KCTC 32437</strain>
    </source>
</reference>
<accession>A0A918RU70</accession>
<dbReference type="EMBL" id="BMZE01000001">
    <property type="protein sequence ID" value="GHA10167.1"/>
    <property type="molecule type" value="Genomic_DNA"/>
</dbReference>
<proteinExistence type="predicted"/>
<name>A0A918RU70_9HYPH</name>
<evidence type="ECO:0000313" key="2">
    <source>
        <dbReference type="Proteomes" id="UP000646579"/>
    </source>
</evidence>
<gene>
    <name evidence="1" type="ORF">GCM10007989_00340</name>
</gene>
<evidence type="ECO:0000313" key="1">
    <source>
        <dbReference type="EMBL" id="GHA10167.1"/>
    </source>
</evidence>
<keyword evidence="2" id="KW-1185">Reference proteome</keyword>
<sequence>MWPFGQLHRDKATGKNDATLFHYSHNARLAYKRAVRIPVENRGEKALAEGLNLLAGIPQTSDAQHNRVTNLQQRVCRQPQQIEACRRDVLAQCTGRNIWIDRPKFVQQLGVYEVDLTQVRLRRVHRYPGAMLDGRSEVRIAKHTMARDQFNPV</sequence>
<comment type="caution">
    <text evidence="1">The sequence shown here is derived from an EMBL/GenBank/DDBJ whole genome shotgun (WGS) entry which is preliminary data.</text>
</comment>
<dbReference type="AlphaFoldDB" id="A0A918RU70"/>